<accession>A0ABT2TVJ9</accession>
<dbReference type="EMBL" id="JAOQJL010000018">
    <property type="protein sequence ID" value="MCU6765806.1"/>
    <property type="molecule type" value="Genomic_DNA"/>
</dbReference>
<protein>
    <recommendedName>
        <fullName evidence="3">Type II toxin-antitoxin system Phd/YefM family antitoxin</fullName>
    </recommendedName>
</protein>
<evidence type="ECO:0008006" key="3">
    <source>
        <dbReference type="Google" id="ProtNLM"/>
    </source>
</evidence>
<dbReference type="RefSeq" id="WP_158555585.1">
    <property type="nucleotide sequence ID" value="NZ_JAOQJL010000018.1"/>
</dbReference>
<dbReference type="Proteomes" id="UP001652409">
    <property type="component" value="Unassembled WGS sequence"/>
</dbReference>
<proteinExistence type="predicted"/>
<keyword evidence="2" id="KW-1185">Reference proteome</keyword>
<evidence type="ECO:0000313" key="1">
    <source>
        <dbReference type="EMBL" id="MCU6765806.1"/>
    </source>
</evidence>
<comment type="caution">
    <text evidence="1">The sequence shown here is derived from an EMBL/GenBank/DDBJ whole genome shotgun (WGS) entry which is preliminary data.</text>
</comment>
<name>A0ABT2TVJ9_9FIRM</name>
<organism evidence="1 2">
    <name type="scientific">Blautia ammoniilytica</name>
    <dbReference type="NCBI Taxonomy" id="2981782"/>
    <lineage>
        <taxon>Bacteria</taxon>
        <taxon>Bacillati</taxon>
        <taxon>Bacillota</taxon>
        <taxon>Clostridia</taxon>
        <taxon>Lachnospirales</taxon>
        <taxon>Lachnospiraceae</taxon>
        <taxon>Blautia</taxon>
    </lineage>
</organism>
<evidence type="ECO:0000313" key="2">
    <source>
        <dbReference type="Proteomes" id="UP001652409"/>
    </source>
</evidence>
<reference evidence="1 2" key="1">
    <citation type="journal article" date="2021" name="ISME Commun">
        <title>Automated analysis of genomic sequences facilitates high-throughput and comprehensive description of bacteria.</title>
        <authorList>
            <person name="Hitch T.C.A."/>
        </authorList>
    </citation>
    <scope>NUCLEOTIDE SEQUENCE [LARGE SCALE GENOMIC DNA]</scope>
    <source>
        <strain evidence="1 2">Sanger_23</strain>
    </source>
</reference>
<sequence length="55" mass="6517">MKQLRNIIDVWNMIEKFNLQGWVVKDSTVILLPVAEYERLLASVKNKNYIRGLVR</sequence>
<gene>
    <name evidence="1" type="ORF">OCV61_10340</name>
</gene>